<dbReference type="Proteomes" id="UP001243757">
    <property type="component" value="Unassembled WGS sequence"/>
</dbReference>
<accession>A0ABT7F1R8</accession>
<keyword evidence="4" id="KW-1185">Reference proteome</keyword>
<comment type="caution">
    <text evidence="3">The sequence shown here is derived from an EMBL/GenBank/DDBJ whole genome shotgun (WGS) entry which is preliminary data.</text>
</comment>
<reference evidence="3 4" key="1">
    <citation type="submission" date="2023-05" db="EMBL/GenBank/DDBJ databases">
        <title>Pseudodonghicola sp. nov.</title>
        <authorList>
            <person name="Huang J."/>
        </authorList>
    </citation>
    <scope>NUCLEOTIDE SEQUENCE [LARGE SCALE GENOMIC DNA]</scope>
    <source>
        <strain evidence="3 4">IC7</strain>
    </source>
</reference>
<dbReference type="PIRSF" id="PIRSF009467">
    <property type="entry name" value="Ureas_acces_UreF"/>
    <property type="match status" value="1"/>
</dbReference>
<protein>
    <submittedName>
        <fullName evidence="3">Urease accessory UreF family protein</fullName>
    </submittedName>
</protein>
<gene>
    <name evidence="3" type="ORF">QO033_12740</name>
</gene>
<organism evidence="3 4">
    <name type="scientific">Pseudodonghicola flavimaris</name>
    <dbReference type="NCBI Taxonomy" id="3050036"/>
    <lineage>
        <taxon>Bacteria</taxon>
        <taxon>Pseudomonadati</taxon>
        <taxon>Pseudomonadota</taxon>
        <taxon>Alphaproteobacteria</taxon>
        <taxon>Rhodobacterales</taxon>
        <taxon>Paracoccaceae</taxon>
        <taxon>Pseudodonghicola</taxon>
    </lineage>
</organism>
<dbReference type="RefSeq" id="WP_284481360.1">
    <property type="nucleotide sequence ID" value="NZ_JASNJD010000008.1"/>
</dbReference>
<keyword evidence="2" id="KW-0143">Chaperone</keyword>
<dbReference type="InterPro" id="IPR002639">
    <property type="entry name" value="UreF"/>
</dbReference>
<sequence>MSDAPPRPPAEELLLALQMGDSAYPTGSFGYSWGLETLLAEGLVTRASLPLFAEAELEGRWHRIERIALAGGWRAEDVAALEAWDALIDQYLWSEHQRIHSHEAGAATLAAATRLSLPGAAALREGVAAGRMAGHFPVVTGALYRAAGLRLGTALLLSAQVFLRGLLSVAVRLGLAGALEVQAIMARLVSPLARLAAPPPPDARPCGFSPLTEIAQMRLRDTRLFVN</sequence>
<dbReference type="Pfam" id="PF01730">
    <property type="entry name" value="UreF"/>
    <property type="match status" value="1"/>
</dbReference>
<keyword evidence="1" id="KW-0996">Nickel insertion</keyword>
<dbReference type="PANTHER" id="PTHR33620">
    <property type="entry name" value="UREASE ACCESSORY PROTEIN F"/>
    <property type="match status" value="1"/>
</dbReference>
<dbReference type="PANTHER" id="PTHR33620:SF1">
    <property type="entry name" value="UREASE ACCESSORY PROTEIN F"/>
    <property type="match status" value="1"/>
</dbReference>
<dbReference type="EMBL" id="JASNJD010000008">
    <property type="protein sequence ID" value="MDK3018544.1"/>
    <property type="molecule type" value="Genomic_DNA"/>
</dbReference>
<evidence type="ECO:0000313" key="4">
    <source>
        <dbReference type="Proteomes" id="UP001243757"/>
    </source>
</evidence>
<dbReference type="Gene3D" id="1.10.4190.10">
    <property type="entry name" value="Urease accessory protein UreF"/>
    <property type="match status" value="1"/>
</dbReference>
<evidence type="ECO:0000256" key="1">
    <source>
        <dbReference type="ARBA" id="ARBA00022988"/>
    </source>
</evidence>
<evidence type="ECO:0000313" key="3">
    <source>
        <dbReference type="EMBL" id="MDK3018544.1"/>
    </source>
</evidence>
<name>A0ABT7F1R8_9RHOB</name>
<proteinExistence type="predicted"/>
<dbReference type="InterPro" id="IPR038277">
    <property type="entry name" value="UreF_sf"/>
</dbReference>
<evidence type="ECO:0000256" key="2">
    <source>
        <dbReference type="ARBA" id="ARBA00023186"/>
    </source>
</evidence>